<dbReference type="PANTHER" id="PTHR38043">
    <property type="entry name" value="PROTEIN HEMX"/>
    <property type="match status" value="1"/>
</dbReference>
<dbReference type="Pfam" id="PF04375">
    <property type="entry name" value="HemX"/>
    <property type="match status" value="1"/>
</dbReference>
<organism evidence="3">
    <name type="scientific">hydrothermal vent metagenome</name>
    <dbReference type="NCBI Taxonomy" id="652676"/>
    <lineage>
        <taxon>unclassified sequences</taxon>
        <taxon>metagenomes</taxon>
        <taxon>ecological metagenomes</taxon>
    </lineage>
</organism>
<feature type="transmembrane region" description="Helical" evidence="2">
    <location>
        <begin position="35"/>
        <end position="56"/>
    </location>
</feature>
<dbReference type="EMBL" id="CZQC01000061">
    <property type="protein sequence ID" value="CUS42074.1"/>
    <property type="molecule type" value="Genomic_DNA"/>
</dbReference>
<keyword evidence="2" id="KW-1133">Transmembrane helix</keyword>
<gene>
    <name evidence="3" type="ORF">MGWOODY_Tha1356</name>
</gene>
<reference evidence="3" key="1">
    <citation type="submission" date="2015-10" db="EMBL/GenBank/DDBJ databases">
        <authorList>
            <person name="Gilbert D.G."/>
        </authorList>
    </citation>
    <scope>NUCLEOTIDE SEQUENCE</scope>
</reference>
<name>A0A160TFN5_9ZZZZ</name>
<dbReference type="PANTHER" id="PTHR38043:SF1">
    <property type="entry name" value="PROTEIN HEMX"/>
    <property type="match status" value="1"/>
</dbReference>
<keyword evidence="2" id="KW-0812">Transmembrane</keyword>
<proteinExistence type="predicted"/>
<evidence type="ECO:0000313" key="3">
    <source>
        <dbReference type="EMBL" id="CUS42074.1"/>
    </source>
</evidence>
<sequence>MSNEPQGEIVETKVSKAAKEKKPATEKRSAHPLSWINLVLMLVLIAIMGFAVWLGWQQQQSTTAEVAVLRDHLNTALQTLDQTSARENDLMGRAESLAKSSQQLQEQVAHNTDRLGKLPGAERQDWLLAEAEYLLRLANQRLQLERDWDGALSMLSAADNVLLETRNPRMDKVRALIAREILALRAVPAIDRVGAILRIQALQEQVTSLPWMPEKLIAEPQTQDVAPIPLEEQTWYWNAWRYVKDNVTRMVRIRERTAPIAAPLTPDQQYYLQQNMRLMLEQAQVALLREQTDLYQHSLKRVHQWLDEYLMMSDERTRAAYAALTELQAWNAAPARPDISASLLELQTLVEQQRRGTVMPAAAVKAEEGTE</sequence>
<accession>A0A160TFN5</accession>
<keyword evidence="2" id="KW-0472">Membrane</keyword>
<feature type="compositionally biased region" description="Basic and acidic residues" evidence="1">
    <location>
        <begin position="10"/>
        <end position="27"/>
    </location>
</feature>
<evidence type="ECO:0000256" key="2">
    <source>
        <dbReference type="SAM" id="Phobius"/>
    </source>
</evidence>
<dbReference type="AlphaFoldDB" id="A0A160TFN5"/>
<dbReference type="InterPro" id="IPR007470">
    <property type="entry name" value="HemX"/>
</dbReference>
<protein>
    <submittedName>
        <fullName evidence="3">Homolog of E. coli HemX protein</fullName>
    </submittedName>
</protein>
<evidence type="ECO:0000256" key="1">
    <source>
        <dbReference type="SAM" id="MobiDB-lite"/>
    </source>
</evidence>
<feature type="region of interest" description="Disordered" evidence="1">
    <location>
        <begin position="1"/>
        <end position="27"/>
    </location>
</feature>